<dbReference type="PANTHER" id="PTHR35814">
    <property type="match status" value="1"/>
</dbReference>
<evidence type="ECO:0000256" key="1">
    <source>
        <dbReference type="ARBA" id="ARBA00004370"/>
    </source>
</evidence>
<dbReference type="GO" id="GO:0016020">
    <property type="term" value="C:membrane"/>
    <property type="evidence" value="ECO:0007669"/>
    <property type="project" value="UniProtKB-SubCell"/>
</dbReference>
<evidence type="ECO:0000313" key="6">
    <source>
        <dbReference type="EMBL" id="KAJ9607450.1"/>
    </source>
</evidence>
<dbReference type="InterPro" id="IPR023352">
    <property type="entry name" value="MAPEG-like_dom_sf"/>
</dbReference>
<dbReference type="Pfam" id="PF01124">
    <property type="entry name" value="MAPEG"/>
    <property type="match status" value="1"/>
</dbReference>
<proteinExistence type="predicted"/>
<evidence type="ECO:0000256" key="2">
    <source>
        <dbReference type="ARBA" id="ARBA00022692"/>
    </source>
</evidence>
<dbReference type="Gene3D" id="1.20.120.550">
    <property type="entry name" value="Membrane associated eicosanoid/glutathione metabolism-like domain"/>
    <property type="match status" value="1"/>
</dbReference>
<organism evidence="6 7">
    <name type="scientific">Cladophialophora chaetospira</name>
    <dbReference type="NCBI Taxonomy" id="386627"/>
    <lineage>
        <taxon>Eukaryota</taxon>
        <taxon>Fungi</taxon>
        <taxon>Dikarya</taxon>
        <taxon>Ascomycota</taxon>
        <taxon>Pezizomycotina</taxon>
        <taxon>Eurotiomycetes</taxon>
        <taxon>Chaetothyriomycetidae</taxon>
        <taxon>Chaetothyriales</taxon>
        <taxon>Herpotrichiellaceae</taxon>
        <taxon>Cladophialophora</taxon>
    </lineage>
</organism>
<sequence>MLPVTGTFLPAFAAYYVLLNIRVSVHRVATNTMIGTDTSKKSSSDSKPKTSSSAEQELIVNARVHANFIENVPLALLVASVVELNGGNGKVIGTALASLLFFRIAHAEFGLRAERAMGWGRPLGYFGTLAWVFGMSTYAAWLVKGYWSW</sequence>
<gene>
    <name evidence="6" type="ORF">H2200_008523</name>
</gene>
<dbReference type="EMBL" id="JAPDRK010000012">
    <property type="protein sequence ID" value="KAJ9607450.1"/>
    <property type="molecule type" value="Genomic_DNA"/>
</dbReference>
<dbReference type="SUPFAM" id="SSF161084">
    <property type="entry name" value="MAPEG domain-like"/>
    <property type="match status" value="1"/>
</dbReference>
<keyword evidence="4 5" id="KW-0472">Membrane</keyword>
<reference evidence="6" key="1">
    <citation type="submission" date="2022-10" db="EMBL/GenBank/DDBJ databases">
        <title>Culturing micro-colonial fungi from biological soil crusts in the Mojave desert and describing Neophaeococcomyces mojavensis, and introducing the new genera and species Taxawa tesnikishii.</title>
        <authorList>
            <person name="Kurbessoian T."/>
            <person name="Stajich J.E."/>
        </authorList>
    </citation>
    <scope>NUCLEOTIDE SEQUENCE</scope>
    <source>
        <strain evidence="6">TK_41</strain>
    </source>
</reference>
<keyword evidence="7" id="KW-1185">Reference proteome</keyword>
<dbReference type="AlphaFoldDB" id="A0AA39CGJ8"/>
<evidence type="ECO:0000313" key="7">
    <source>
        <dbReference type="Proteomes" id="UP001172673"/>
    </source>
</evidence>
<protein>
    <submittedName>
        <fullName evidence="6">Uncharacterized protein</fullName>
    </submittedName>
</protein>
<keyword evidence="2 5" id="KW-0812">Transmembrane</keyword>
<dbReference type="InterPro" id="IPR001129">
    <property type="entry name" value="Membr-assoc_MAPEG"/>
</dbReference>
<feature type="transmembrane region" description="Helical" evidence="5">
    <location>
        <begin position="123"/>
        <end position="143"/>
    </location>
</feature>
<dbReference type="PANTHER" id="PTHR35814:SF1">
    <property type="entry name" value="GLUTATHIONE S-TRANSFERASE-RELATED"/>
    <property type="match status" value="1"/>
</dbReference>
<evidence type="ECO:0000256" key="4">
    <source>
        <dbReference type="ARBA" id="ARBA00023136"/>
    </source>
</evidence>
<evidence type="ECO:0000256" key="3">
    <source>
        <dbReference type="ARBA" id="ARBA00022989"/>
    </source>
</evidence>
<comment type="subcellular location">
    <subcellularLocation>
        <location evidence="1">Membrane</location>
    </subcellularLocation>
</comment>
<comment type="caution">
    <text evidence="6">The sequence shown here is derived from an EMBL/GenBank/DDBJ whole genome shotgun (WGS) entry which is preliminary data.</text>
</comment>
<evidence type="ECO:0000256" key="5">
    <source>
        <dbReference type="SAM" id="Phobius"/>
    </source>
</evidence>
<keyword evidence="3 5" id="KW-1133">Transmembrane helix</keyword>
<name>A0AA39CGJ8_9EURO</name>
<accession>A0AA39CGJ8</accession>
<dbReference type="Proteomes" id="UP001172673">
    <property type="component" value="Unassembled WGS sequence"/>
</dbReference>